<dbReference type="Pfam" id="PF22848">
    <property type="entry name" value="ASD1_dom"/>
    <property type="match status" value="1"/>
</dbReference>
<feature type="domain" description="Alpha-L-arabinofuranosidase C-terminal" evidence="8">
    <location>
        <begin position="301"/>
        <end position="489"/>
    </location>
</feature>
<reference evidence="10" key="1">
    <citation type="submission" date="2017-02" db="EMBL/GenBank/DDBJ databases">
        <title>Tessaracoccus aquaemaris sp. nov., isolated from the intestine of a Korean rockfish, Sebastes schlegelii, in a marine aquaculture pond.</title>
        <authorList>
            <person name="Tak E.J."/>
            <person name="Bae J.-W."/>
        </authorList>
    </citation>
    <scope>NUCLEOTIDE SEQUENCE [LARGE SCALE GENOMIC DNA]</scope>
    <source>
        <strain evidence="10">NSG39</strain>
    </source>
</reference>
<keyword evidence="6" id="KW-0119">Carbohydrate metabolism</keyword>
<dbReference type="RefSeq" id="WP_077685197.1">
    <property type="nucleotide sequence ID" value="NZ_CP019606.1"/>
</dbReference>
<dbReference type="Proteomes" id="UP000188145">
    <property type="component" value="Chromosome"/>
</dbReference>
<evidence type="ECO:0000313" key="10">
    <source>
        <dbReference type="Proteomes" id="UP000188145"/>
    </source>
</evidence>
<dbReference type="GO" id="GO:0000272">
    <property type="term" value="P:polysaccharide catabolic process"/>
    <property type="evidence" value="ECO:0007669"/>
    <property type="project" value="TreeGrafter"/>
</dbReference>
<evidence type="ECO:0000313" key="9">
    <source>
        <dbReference type="EMBL" id="AQP46883.1"/>
    </source>
</evidence>
<evidence type="ECO:0000256" key="3">
    <source>
        <dbReference type="ARBA" id="ARBA00011165"/>
    </source>
</evidence>
<dbReference type="Gene3D" id="3.20.20.80">
    <property type="entry name" value="Glycosidases"/>
    <property type="match status" value="1"/>
</dbReference>
<gene>
    <name evidence="9" type="ORF">BW730_04440</name>
</gene>
<proteinExistence type="inferred from homology"/>
<sequence length="499" mass="55305">MTKAIVNLDLPGPLVSRHQHGHFAEHLGHCIYEGIFVGADSEIPNDKGIRLDVVEALKEIGIPNLRWPGGCFADDYHWRDGIGTDRPTVVNSLWGDVVEDNSFGTHEFMHLIDLLETEPYICGNVGSGTVQEMSQWVEYLTRGDDSPMARLRRSNGRDEPWTVKFWGVGNESWGCGGNMRPEHYADLARQYGTYCRDHGDNRLYRIACGANVDDYAWTQTLMSTVGDLGCGCRPADHFQGLSLHHYTFGKSWEEKGSATDFDTDDYFTTVANAWRMDELIARHSTIMDVYDPTRRIGLIVDEWGTWWEPEPGSNPGFLVQRQTLRDALVASVTLDIFHAHAERVEMANLAQAVNVLQAVLVTDGATLTRTPTWHVFEMNQGHGDGSLLPVQWNERPTRSVPQEGPRPDVDLPLLHASVTVKDGRVLVSATNLALEPQEVDLELRGGSVSLDGARLLTASDLHDEEVSVTAFGGASLEGGVLKLRMPATSYVVAELTLEA</sequence>
<comment type="catalytic activity">
    <reaction evidence="1">
        <text>Hydrolysis of terminal non-reducing alpha-L-arabinofuranoside residues in alpha-L-arabinosides.</text>
        <dbReference type="EC" id="3.2.1.55"/>
    </reaction>
</comment>
<dbReference type="OrthoDB" id="9758333at2"/>
<name>A0A1Q2CL93_9ACTN</name>
<dbReference type="Gene3D" id="2.60.40.1180">
    <property type="entry name" value="Golgi alpha-mannosidase II"/>
    <property type="match status" value="1"/>
</dbReference>
<evidence type="ECO:0000256" key="2">
    <source>
        <dbReference type="ARBA" id="ARBA00007186"/>
    </source>
</evidence>
<dbReference type="EMBL" id="CP019606">
    <property type="protein sequence ID" value="AQP46883.1"/>
    <property type="molecule type" value="Genomic_DNA"/>
</dbReference>
<dbReference type="PANTHER" id="PTHR43576">
    <property type="entry name" value="ALPHA-L-ARABINOFURANOSIDASE C-RELATED"/>
    <property type="match status" value="1"/>
</dbReference>
<dbReference type="GO" id="GO:0046556">
    <property type="term" value="F:alpha-L-arabinofuranosidase activity"/>
    <property type="evidence" value="ECO:0007669"/>
    <property type="project" value="UniProtKB-EC"/>
</dbReference>
<evidence type="ECO:0000259" key="8">
    <source>
        <dbReference type="SMART" id="SM00813"/>
    </source>
</evidence>
<organism evidence="9 10">
    <name type="scientific">Tessaracoccus aquimaris</name>
    <dbReference type="NCBI Taxonomy" id="1332264"/>
    <lineage>
        <taxon>Bacteria</taxon>
        <taxon>Bacillati</taxon>
        <taxon>Actinomycetota</taxon>
        <taxon>Actinomycetes</taxon>
        <taxon>Propionibacteriales</taxon>
        <taxon>Propionibacteriaceae</taxon>
        <taxon>Tessaracoccus</taxon>
    </lineage>
</organism>
<evidence type="ECO:0000256" key="1">
    <source>
        <dbReference type="ARBA" id="ARBA00001462"/>
    </source>
</evidence>
<protein>
    <recommendedName>
        <fullName evidence="4">non-reducing end alpha-L-arabinofuranosidase</fullName>
        <ecNumber evidence="4">3.2.1.55</ecNumber>
    </recommendedName>
</protein>
<keyword evidence="7" id="KW-0326">Glycosidase</keyword>
<evidence type="ECO:0000256" key="5">
    <source>
        <dbReference type="ARBA" id="ARBA00022801"/>
    </source>
</evidence>
<evidence type="ECO:0000256" key="4">
    <source>
        <dbReference type="ARBA" id="ARBA00012670"/>
    </source>
</evidence>
<dbReference type="SUPFAM" id="SSF51011">
    <property type="entry name" value="Glycosyl hydrolase domain"/>
    <property type="match status" value="1"/>
</dbReference>
<evidence type="ECO:0000256" key="7">
    <source>
        <dbReference type="ARBA" id="ARBA00023295"/>
    </source>
</evidence>
<dbReference type="AlphaFoldDB" id="A0A1Q2CL93"/>
<dbReference type="InterPro" id="IPR010720">
    <property type="entry name" value="Alpha-L-AF_C"/>
</dbReference>
<dbReference type="PANTHER" id="PTHR43576:SF2">
    <property type="entry name" value="INTRACELLULAR EXO-ALPHA-L-ARABINOFURANOSIDASE 2"/>
    <property type="match status" value="1"/>
</dbReference>
<dbReference type="KEGG" id="tes:BW730_04440"/>
<keyword evidence="10" id="KW-1185">Reference proteome</keyword>
<dbReference type="SUPFAM" id="SSF51445">
    <property type="entry name" value="(Trans)glycosidases"/>
    <property type="match status" value="1"/>
</dbReference>
<accession>A0A1Q2CL93</accession>
<keyword evidence="5" id="KW-0378">Hydrolase</keyword>
<dbReference type="InterPro" id="IPR055235">
    <property type="entry name" value="ASD1_cat"/>
</dbReference>
<dbReference type="InterPro" id="IPR017853">
    <property type="entry name" value="GH"/>
</dbReference>
<dbReference type="GO" id="GO:0046373">
    <property type="term" value="P:L-arabinose metabolic process"/>
    <property type="evidence" value="ECO:0007669"/>
    <property type="project" value="InterPro"/>
</dbReference>
<dbReference type="Pfam" id="PF06964">
    <property type="entry name" value="Alpha-L-AF_C"/>
    <property type="match status" value="1"/>
</dbReference>
<comment type="similarity">
    <text evidence="2">Belongs to the glycosyl hydrolase 51 family.</text>
</comment>
<dbReference type="EC" id="3.2.1.55" evidence="4"/>
<evidence type="ECO:0000256" key="6">
    <source>
        <dbReference type="ARBA" id="ARBA00023277"/>
    </source>
</evidence>
<comment type="subunit">
    <text evidence="3">Homohexamer; trimer of dimers.</text>
</comment>
<dbReference type="SMART" id="SM00813">
    <property type="entry name" value="Alpha-L-AF_C"/>
    <property type="match status" value="1"/>
</dbReference>
<dbReference type="InterPro" id="IPR013780">
    <property type="entry name" value="Glyco_hydro_b"/>
</dbReference>
<dbReference type="STRING" id="1332264.BW730_04440"/>